<sequence>MNVNGTEKGAACLTHRNRRAVNGLGTGRVIWHNWACLRAGARHSNDPGFARNKLPPPSAVVEPGGSPALLLSRAYPKAPKAVKQGCVKLVMKRYKTLRWVEDEDSLMANAFQNVTFITPPPDLTAKMTALANVEQSPTKEID</sequence>
<reference evidence="2" key="1">
    <citation type="submission" date="2017-11" db="EMBL/GenBank/DDBJ databases">
        <authorList>
            <person name="Lima N.C."/>
            <person name="Parody-Merino A.M."/>
            <person name="Battley P.F."/>
            <person name="Fidler A.E."/>
            <person name="Prosdocimi F."/>
        </authorList>
    </citation>
    <scope>NUCLEOTIDE SEQUENCE [LARGE SCALE GENOMIC DNA]</scope>
</reference>
<organism evidence="1 2">
    <name type="scientific">Limosa lapponica baueri</name>
    <dbReference type="NCBI Taxonomy" id="1758121"/>
    <lineage>
        <taxon>Eukaryota</taxon>
        <taxon>Metazoa</taxon>
        <taxon>Chordata</taxon>
        <taxon>Craniata</taxon>
        <taxon>Vertebrata</taxon>
        <taxon>Euteleostomi</taxon>
        <taxon>Archelosauria</taxon>
        <taxon>Archosauria</taxon>
        <taxon>Dinosauria</taxon>
        <taxon>Saurischia</taxon>
        <taxon>Theropoda</taxon>
        <taxon>Coelurosauria</taxon>
        <taxon>Aves</taxon>
        <taxon>Neognathae</taxon>
        <taxon>Neoaves</taxon>
        <taxon>Charadriiformes</taxon>
        <taxon>Scolopacidae</taxon>
        <taxon>Limosa</taxon>
    </lineage>
</organism>
<evidence type="ECO:0000313" key="1">
    <source>
        <dbReference type="EMBL" id="PKU35791.1"/>
    </source>
</evidence>
<evidence type="ECO:0000313" key="2">
    <source>
        <dbReference type="Proteomes" id="UP000233556"/>
    </source>
</evidence>
<reference evidence="2" key="2">
    <citation type="submission" date="2017-12" db="EMBL/GenBank/DDBJ databases">
        <title>Genome sequence of the Bar-tailed Godwit (Limosa lapponica baueri).</title>
        <authorList>
            <person name="Lima N.C.B."/>
            <person name="Parody-Merino A.M."/>
            <person name="Battley P.F."/>
            <person name="Fidler A.E."/>
            <person name="Prosdocimi F."/>
        </authorList>
    </citation>
    <scope>NUCLEOTIDE SEQUENCE [LARGE SCALE GENOMIC DNA]</scope>
</reference>
<keyword evidence="2" id="KW-1185">Reference proteome</keyword>
<proteinExistence type="predicted"/>
<dbReference type="EMBL" id="KZ508041">
    <property type="protein sequence ID" value="PKU35791.1"/>
    <property type="molecule type" value="Genomic_DNA"/>
</dbReference>
<name>A0A2I0TPQ4_LIMLA</name>
<protein>
    <submittedName>
        <fullName evidence="1">Uncharacterized protein</fullName>
    </submittedName>
</protein>
<dbReference type="AlphaFoldDB" id="A0A2I0TPQ4"/>
<gene>
    <name evidence="1" type="ORF">llap_13904</name>
</gene>
<dbReference type="Proteomes" id="UP000233556">
    <property type="component" value="Unassembled WGS sequence"/>
</dbReference>
<accession>A0A2I0TPQ4</accession>